<dbReference type="InterPro" id="IPR001810">
    <property type="entry name" value="F-box_dom"/>
</dbReference>
<keyword evidence="3" id="KW-1185">Reference proteome</keyword>
<accession>A0ABP1RK38</accession>
<protein>
    <recommendedName>
        <fullName evidence="1">F-box domain-containing protein</fullName>
    </recommendedName>
</protein>
<name>A0ABP1RK38_9HEXA</name>
<feature type="domain" description="F-box" evidence="1">
    <location>
        <begin position="45"/>
        <end position="94"/>
    </location>
</feature>
<proteinExistence type="predicted"/>
<dbReference type="SMART" id="SM00256">
    <property type="entry name" value="FBOX"/>
    <property type="match status" value="2"/>
</dbReference>
<dbReference type="SUPFAM" id="SSF81383">
    <property type="entry name" value="F-box domain"/>
    <property type="match status" value="2"/>
</dbReference>
<dbReference type="EMBL" id="CAXLJM020000076">
    <property type="protein sequence ID" value="CAL8129399.1"/>
    <property type="molecule type" value="Genomic_DNA"/>
</dbReference>
<dbReference type="SUPFAM" id="SSF52047">
    <property type="entry name" value="RNI-like"/>
    <property type="match status" value="1"/>
</dbReference>
<dbReference type="Proteomes" id="UP001642540">
    <property type="component" value="Unassembled WGS sequence"/>
</dbReference>
<comment type="caution">
    <text evidence="2">The sequence shown here is derived from an EMBL/GenBank/DDBJ whole genome shotgun (WGS) entry which is preliminary data.</text>
</comment>
<evidence type="ECO:0000313" key="2">
    <source>
        <dbReference type="EMBL" id="CAL8129399.1"/>
    </source>
</evidence>
<dbReference type="Gene3D" id="1.20.1280.50">
    <property type="match status" value="1"/>
</dbReference>
<gene>
    <name evidence="2" type="ORF">ODALV1_LOCUS23149</name>
</gene>
<dbReference type="PROSITE" id="PS50181">
    <property type="entry name" value="FBOX"/>
    <property type="match status" value="1"/>
</dbReference>
<evidence type="ECO:0000259" key="1">
    <source>
        <dbReference type="PROSITE" id="PS50181"/>
    </source>
</evidence>
<dbReference type="InterPro" id="IPR036047">
    <property type="entry name" value="F-box-like_dom_sf"/>
</dbReference>
<dbReference type="InterPro" id="IPR032675">
    <property type="entry name" value="LRR_dom_sf"/>
</dbReference>
<dbReference type="Gene3D" id="3.80.10.10">
    <property type="entry name" value="Ribonuclease Inhibitor"/>
    <property type="match status" value="1"/>
</dbReference>
<organism evidence="2 3">
    <name type="scientific">Orchesella dallaii</name>
    <dbReference type="NCBI Taxonomy" id="48710"/>
    <lineage>
        <taxon>Eukaryota</taxon>
        <taxon>Metazoa</taxon>
        <taxon>Ecdysozoa</taxon>
        <taxon>Arthropoda</taxon>
        <taxon>Hexapoda</taxon>
        <taxon>Collembola</taxon>
        <taxon>Entomobryomorpha</taxon>
        <taxon>Entomobryoidea</taxon>
        <taxon>Orchesellidae</taxon>
        <taxon>Orchesellinae</taxon>
        <taxon>Orchesella</taxon>
    </lineage>
</organism>
<sequence length="498" mass="58917">MENSTVVNAAIFSPVQMEVIRQTNADQETNYKQKDEEKVCDGLDLRSTYTLPEEIWKIIFEMLELPDMISCNRACSTWRNYLLRERTLFLFQEVLQLLRNRLQPWDVLPCRQVCKTWRNVVDNAPFLIKWPTRFRRPQFIERFMGEMRLHTDNPFPHRCITLHHRMLPEERGGELIEDDDFFENRFENSKRIFWEKVKELLEKFGKHVWVIYLFPDQLYRDEDDENFVLLLSYEECVRNCLIRLPNLTYLTLNCECTFFVEDMNISNRIINFLALNSLPRLHQLERVDCSMSVPDALVDCILEDCCVTEVVKGLDLETGFHDAIYSFPNLEELEAHLYVEDLERLSIPIRPLRKVYLTIYSRMAGAEEIDFERVFTILNQFPMTLSHVEIKGNPVLRMRYPVNSFRINLPKLEYLKLGEYDGPLDPIIALSNLTNLVILNCNVNSSPMVGSLVEFEGFESRIMESNIWTLLPLLEYFSYKVTNANGHFKKNCFSNRQF</sequence>
<evidence type="ECO:0000313" key="3">
    <source>
        <dbReference type="Proteomes" id="UP001642540"/>
    </source>
</evidence>
<dbReference type="Pfam" id="PF00646">
    <property type="entry name" value="F-box"/>
    <property type="match status" value="2"/>
</dbReference>
<reference evidence="2 3" key="1">
    <citation type="submission" date="2024-08" db="EMBL/GenBank/DDBJ databases">
        <authorList>
            <person name="Cucini C."/>
            <person name="Frati F."/>
        </authorList>
    </citation>
    <scope>NUCLEOTIDE SEQUENCE [LARGE SCALE GENOMIC DNA]</scope>
</reference>